<dbReference type="GO" id="GO:0005768">
    <property type="term" value="C:endosome"/>
    <property type="evidence" value="ECO:0007669"/>
    <property type="project" value="TreeGrafter"/>
</dbReference>
<evidence type="ECO:0000256" key="3">
    <source>
        <dbReference type="ARBA" id="ARBA00004496"/>
    </source>
</evidence>
<dbReference type="InterPro" id="IPR028662">
    <property type="entry name" value="SNX8/Mvp1"/>
</dbReference>
<keyword evidence="9" id="KW-0472">Membrane</keyword>
<dbReference type="GeneID" id="27316843"/>
<dbReference type="GO" id="GO:0016020">
    <property type="term" value="C:membrane"/>
    <property type="evidence" value="ECO:0007669"/>
    <property type="project" value="UniProtKB-SubCell"/>
</dbReference>
<dbReference type="FunFam" id="3.30.1520.10:FF:000037">
    <property type="entry name" value="Sorting nexin mvp-1"/>
    <property type="match status" value="1"/>
</dbReference>
<dbReference type="PANTHER" id="PTHR47554">
    <property type="entry name" value="SORTING NEXIN MVP1"/>
    <property type="match status" value="1"/>
</dbReference>
<dbReference type="RefSeq" id="XP_016209309.1">
    <property type="nucleotide sequence ID" value="XM_016362834.1"/>
</dbReference>
<dbReference type="PANTHER" id="PTHR47554:SF1">
    <property type="entry name" value="SORTING NEXIN MVP1"/>
    <property type="match status" value="1"/>
</dbReference>
<name>A0A0D1ZZF5_9PEZI</name>
<dbReference type="EMBL" id="KN847577">
    <property type="protein sequence ID" value="KIV99439.1"/>
    <property type="molecule type" value="Genomic_DNA"/>
</dbReference>
<dbReference type="HOGENOM" id="CLU_009058_1_0_1"/>
<evidence type="ECO:0000256" key="2">
    <source>
        <dbReference type="ARBA" id="ARBA00004287"/>
    </source>
</evidence>
<evidence type="ECO:0000313" key="14">
    <source>
        <dbReference type="Proteomes" id="UP000053259"/>
    </source>
</evidence>
<gene>
    <name evidence="13" type="ORF">PV09_08870</name>
</gene>
<dbReference type="Pfam" id="PF19566">
    <property type="entry name" value="Snx8_BAR_dom"/>
    <property type="match status" value="1"/>
</dbReference>
<evidence type="ECO:0000256" key="6">
    <source>
        <dbReference type="ARBA" id="ARBA00022448"/>
    </source>
</evidence>
<dbReference type="OrthoDB" id="10064318at2759"/>
<feature type="compositionally biased region" description="Gly residues" evidence="11">
    <location>
        <begin position="303"/>
        <end position="314"/>
    </location>
</feature>
<dbReference type="AlphaFoldDB" id="A0A0D1ZZF5"/>
<keyword evidence="7" id="KW-0963">Cytoplasm</keyword>
<keyword evidence="8" id="KW-0653">Protein transport</keyword>
<feature type="compositionally biased region" description="Low complexity" evidence="11">
    <location>
        <begin position="254"/>
        <end position="269"/>
    </location>
</feature>
<evidence type="ECO:0000256" key="10">
    <source>
        <dbReference type="ARBA" id="ARBA00072009"/>
    </source>
</evidence>
<sequence>MSLFGDFADDPPSTHRANASKSSLFDDERPGGNRNSTSLFAEEDSPWGMPAPKRGGRAQVVKSLLADANIPDGYVDIFDHVLAEGHGKGAGVSLEGVRKVLAAGALDNNAAERIMAVVLPAGEASASENGIGRSEFNVLLALIALAQEGDDIGLDAVDYRRRNLPIPTLKLTMFSSKSELDPAPSDDVTSKKTPAKSQSVAGSPETTPSRKKARQPSFGYESDPWGSPDLHRGHNHAATNGVPSHINGSVPHRTTSAFTTTSSAQESTAGGIPATPASTAGDSGWGGYTGSASDSFANSSMGGGFGASAGGDGNSGPNRNDPTGLGQPLPIPRAGNGVEEVITVTALPEKEGMFMFQHRNYEVASARRASKVIRRYSDFVWLLDCLHKRYPFRQLPLLPPKRVAINGNYLATDASFVERRRRGLARFANALVRHPVLSQEQLVTMFLTVPTELAVWRKQATISVTEEFAGKELPPGLEDSLPANLEELFQNVRSGVRRSAEIYINLCNQMERLIKRNEGIAAEYARISAGLNALTDASKYTYGLDTNDVPLLNEGLKSTAKHLSASQSLLEDEARAWDEGVLEDLKKQRDCLVCMRDVFDRRDRYDRDNIPQLEKRIKNNEDKLIVLRNRPEGVGKPGDIEKVEDAILKDKQSIVAQHARHIFVKQCIRDELRYFQGSQYAISRLHQDWAQERVKYAELQADNWRALAEEVEGMPLASS</sequence>
<dbReference type="InParanoid" id="A0A0D1ZZF5"/>
<dbReference type="InterPro" id="IPR036871">
    <property type="entry name" value="PX_dom_sf"/>
</dbReference>
<evidence type="ECO:0000259" key="12">
    <source>
        <dbReference type="PROSITE" id="PS50195"/>
    </source>
</evidence>
<dbReference type="InterPro" id="IPR045734">
    <property type="entry name" value="Snx8_BAR_dom"/>
</dbReference>
<dbReference type="FunCoup" id="A0A0D1ZZF5">
    <property type="interactions" value="149"/>
</dbReference>
<evidence type="ECO:0000313" key="13">
    <source>
        <dbReference type="EMBL" id="KIV99439.1"/>
    </source>
</evidence>
<evidence type="ECO:0000256" key="11">
    <source>
        <dbReference type="SAM" id="MobiDB-lite"/>
    </source>
</evidence>
<dbReference type="InterPro" id="IPR027267">
    <property type="entry name" value="AH/BAR_dom_sf"/>
</dbReference>
<dbReference type="CDD" id="cd06866">
    <property type="entry name" value="PX_SNX8_Mvp1p_like"/>
    <property type="match status" value="1"/>
</dbReference>
<dbReference type="PROSITE" id="PS50195">
    <property type="entry name" value="PX"/>
    <property type="match status" value="1"/>
</dbReference>
<dbReference type="CDD" id="cd07597">
    <property type="entry name" value="BAR_SNX8"/>
    <property type="match status" value="1"/>
</dbReference>
<keyword evidence="14" id="KW-1185">Reference proteome</keyword>
<evidence type="ECO:0000256" key="9">
    <source>
        <dbReference type="ARBA" id="ARBA00023136"/>
    </source>
</evidence>
<dbReference type="InterPro" id="IPR035704">
    <property type="entry name" value="SNX8/Mvp1_PX"/>
</dbReference>
<evidence type="ECO:0000256" key="5">
    <source>
        <dbReference type="ARBA" id="ARBA00014268"/>
    </source>
</evidence>
<dbReference type="SMART" id="SM00312">
    <property type="entry name" value="PX"/>
    <property type="match status" value="1"/>
</dbReference>
<feature type="region of interest" description="Disordered" evidence="11">
    <location>
        <begin position="1"/>
        <end position="53"/>
    </location>
</feature>
<dbReference type="InterPro" id="IPR001683">
    <property type="entry name" value="PX_dom"/>
</dbReference>
<comment type="subcellular location">
    <subcellularLocation>
        <location evidence="3">Cytoplasm</location>
    </subcellularLocation>
    <subcellularLocation>
        <location evidence="2">Membrane</location>
        <topology evidence="2">Peripheral membrane protein</topology>
        <orientation evidence="2">Cytoplasmic side</orientation>
    </subcellularLocation>
</comment>
<dbReference type="GO" id="GO:0032266">
    <property type="term" value="F:phosphatidylinositol-3-phosphate binding"/>
    <property type="evidence" value="ECO:0007669"/>
    <property type="project" value="TreeGrafter"/>
</dbReference>
<evidence type="ECO:0000256" key="4">
    <source>
        <dbReference type="ARBA" id="ARBA00010883"/>
    </source>
</evidence>
<feature type="compositionally biased region" description="Polar residues" evidence="11">
    <location>
        <begin position="191"/>
        <end position="207"/>
    </location>
</feature>
<protein>
    <recommendedName>
        <fullName evidence="5">Sorting nexin MVP1</fullName>
    </recommendedName>
    <alternativeName>
        <fullName evidence="10">Sorting nexin mvp1</fullName>
    </alternativeName>
</protein>
<dbReference type="Pfam" id="PF00787">
    <property type="entry name" value="PX"/>
    <property type="match status" value="1"/>
</dbReference>
<evidence type="ECO:0000256" key="1">
    <source>
        <dbReference type="ARBA" id="ARBA00002474"/>
    </source>
</evidence>
<dbReference type="GO" id="GO:0006623">
    <property type="term" value="P:protein targeting to vacuole"/>
    <property type="evidence" value="ECO:0007669"/>
    <property type="project" value="TreeGrafter"/>
</dbReference>
<feature type="region of interest" description="Disordered" evidence="11">
    <location>
        <begin position="303"/>
        <end position="334"/>
    </location>
</feature>
<feature type="domain" description="PX" evidence="12">
    <location>
        <begin position="339"/>
        <end position="453"/>
    </location>
</feature>
<comment type="similarity">
    <text evidence="4">Belongs to the sorting nexin family.</text>
</comment>
<evidence type="ECO:0000256" key="7">
    <source>
        <dbReference type="ARBA" id="ARBA00022490"/>
    </source>
</evidence>
<dbReference type="GO" id="GO:0005829">
    <property type="term" value="C:cytosol"/>
    <property type="evidence" value="ECO:0007669"/>
    <property type="project" value="GOC"/>
</dbReference>
<dbReference type="Gene3D" id="3.30.1520.10">
    <property type="entry name" value="Phox-like domain"/>
    <property type="match status" value="1"/>
</dbReference>
<reference evidence="13 14" key="1">
    <citation type="submission" date="2015-01" db="EMBL/GenBank/DDBJ databases">
        <title>The Genome Sequence of Ochroconis gallopava CBS43764.</title>
        <authorList>
            <consortium name="The Broad Institute Genomics Platform"/>
            <person name="Cuomo C."/>
            <person name="de Hoog S."/>
            <person name="Gorbushina A."/>
            <person name="Stielow B."/>
            <person name="Teixiera M."/>
            <person name="Abouelleil A."/>
            <person name="Chapman S.B."/>
            <person name="Priest M."/>
            <person name="Young S.K."/>
            <person name="Wortman J."/>
            <person name="Nusbaum C."/>
            <person name="Birren B."/>
        </authorList>
    </citation>
    <scope>NUCLEOTIDE SEQUENCE [LARGE SCALE GENOMIC DNA]</scope>
    <source>
        <strain evidence="13 14">CBS 43764</strain>
    </source>
</reference>
<dbReference type="GO" id="GO:0042147">
    <property type="term" value="P:retrograde transport, endosome to Golgi"/>
    <property type="evidence" value="ECO:0007669"/>
    <property type="project" value="InterPro"/>
</dbReference>
<keyword evidence="6" id="KW-0813">Transport</keyword>
<proteinExistence type="inferred from homology"/>
<dbReference type="Gene3D" id="1.20.1270.60">
    <property type="entry name" value="Arfaptin homology (AH) domain/BAR domain"/>
    <property type="match status" value="1"/>
</dbReference>
<dbReference type="Proteomes" id="UP000053259">
    <property type="component" value="Unassembled WGS sequence"/>
</dbReference>
<evidence type="ECO:0000256" key="8">
    <source>
        <dbReference type="ARBA" id="ARBA00022927"/>
    </source>
</evidence>
<dbReference type="STRING" id="253628.A0A0D1ZZF5"/>
<dbReference type="FunFam" id="1.20.1270.60:FF:000072">
    <property type="entry name" value="Sorting nexin MVP1"/>
    <property type="match status" value="1"/>
</dbReference>
<dbReference type="VEuPathDB" id="FungiDB:PV09_08870"/>
<accession>A0A0D1ZZF5</accession>
<organism evidence="13 14">
    <name type="scientific">Verruconis gallopava</name>
    <dbReference type="NCBI Taxonomy" id="253628"/>
    <lineage>
        <taxon>Eukaryota</taxon>
        <taxon>Fungi</taxon>
        <taxon>Dikarya</taxon>
        <taxon>Ascomycota</taxon>
        <taxon>Pezizomycotina</taxon>
        <taxon>Dothideomycetes</taxon>
        <taxon>Pleosporomycetidae</taxon>
        <taxon>Venturiales</taxon>
        <taxon>Sympoventuriaceae</taxon>
        <taxon>Verruconis</taxon>
    </lineage>
</organism>
<comment type="function">
    <text evidence="1">Required for vacuolar protein sorting.</text>
</comment>
<feature type="region of interest" description="Disordered" evidence="11">
    <location>
        <begin position="177"/>
        <end position="286"/>
    </location>
</feature>
<dbReference type="SUPFAM" id="SSF64268">
    <property type="entry name" value="PX domain"/>
    <property type="match status" value="1"/>
</dbReference>